<keyword evidence="2" id="KW-1185">Reference proteome</keyword>
<protein>
    <submittedName>
        <fullName evidence="1">Uncharacterized protein</fullName>
    </submittedName>
</protein>
<dbReference type="RefSeq" id="WP_399653218.1">
    <property type="nucleotide sequence ID" value="NZ_JBITYG010000007.1"/>
</dbReference>
<accession>A0ABW8CBF8</accession>
<sequence>MPTFTSTPALTVQKLTALTFPEDVTPDTYGMPVTALTPSSGGGARPPLTPLACQDVIDIIGGRTAPVGVSQLINWKDDVFPGGTTLAAYPSAGAESVFRALEADLPLCRSLSGVDYGGNKFTNRIVVVPAPTVGDRAVRFQEVADVGDGRLRYTEHIVVRTGATIVTFTMVDVDRQTPFPPHLVAQQVQRLAAAQHAPQAQAGG</sequence>
<dbReference type="EMBL" id="JBITYG010000007">
    <property type="protein sequence ID" value="MFI9103754.1"/>
    <property type="molecule type" value="Genomic_DNA"/>
</dbReference>
<gene>
    <name evidence="1" type="ORF">ACIGXA_24840</name>
</gene>
<proteinExistence type="predicted"/>
<evidence type="ECO:0000313" key="2">
    <source>
        <dbReference type="Proteomes" id="UP001614394"/>
    </source>
</evidence>
<organism evidence="1 2">
    <name type="scientific">Streptomyces fildesensis</name>
    <dbReference type="NCBI Taxonomy" id="375757"/>
    <lineage>
        <taxon>Bacteria</taxon>
        <taxon>Bacillati</taxon>
        <taxon>Actinomycetota</taxon>
        <taxon>Actinomycetes</taxon>
        <taxon>Kitasatosporales</taxon>
        <taxon>Streptomycetaceae</taxon>
        <taxon>Streptomyces</taxon>
    </lineage>
</organism>
<comment type="caution">
    <text evidence="1">The sequence shown here is derived from an EMBL/GenBank/DDBJ whole genome shotgun (WGS) entry which is preliminary data.</text>
</comment>
<dbReference type="Proteomes" id="UP001614394">
    <property type="component" value="Unassembled WGS sequence"/>
</dbReference>
<name>A0ABW8CBF8_9ACTN</name>
<evidence type="ECO:0000313" key="1">
    <source>
        <dbReference type="EMBL" id="MFI9103754.1"/>
    </source>
</evidence>
<reference evidence="1 2" key="1">
    <citation type="submission" date="2024-10" db="EMBL/GenBank/DDBJ databases">
        <title>The Natural Products Discovery Center: Release of the First 8490 Sequenced Strains for Exploring Actinobacteria Biosynthetic Diversity.</title>
        <authorList>
            <person name="Kalkreuter E."/>
            <person name="Kautsar S.A."/>
            <person name="Yang D."/>
            <person name="Bader C.D."/>
            <person name="Teijaro C.N."/>
            <person name="Fluegel L."/>
            <person name="Davis C.M."/>
            <person name="Simpson J.R."/>
            <person name="Lauterbach L."/>
            <person name="Steele A.D."/>
            <person name="Gui C."/>
            <person name="Meng S."/>
            <person name="Li G."/>
            <person name="Viehrig K."/>
            <person name="Ye F."/>
            <person name="Su P."/>
            <person name="Kiefer A.F."/>
            <person name="Nichols A."/>
            <person name="Cepeda A.J."/>
            <person name="Yan W."/>
            <person name="Fan B."/>
            <person name="Jiang Y."/>
            <person name="Adhikari A."/>
            <person name="Zheng C.-J."/>
            <person name="Schuster L."/>
            <person name="Cowan T.M."/>
            <person name="Smanski M.J."/>
            <person name="Chevrette M.G."/>
            <person name="De Carvalho L.P.S."/>
            <person name="Shen B."/>
        </authorList>
    </citation>
    <scope>NUCLEOTIDE SEQUENCE [LARGE SCALE GENOMIC DNA]</scope>
    <source>
        <strain evidence="1 2">NPDC053399</strain>
    </source>
</reference>